<comment type="caution">
    <text evidence="3">The sequence shown here is derived from an EMBL/GenBank/DDBJ whole genome shotgun (WGS) entry which is preliminary data.</text>
</comment>
<dbReference type="GeneID" id="92094296"/>
<evidence type="ECO:0000256" key="1">
    <source>
        <dbReference type="SAM" id="MobiDB-lite"/>
    </source>
</evidence>
<reference evidence="3 4" key="1">
    <citation type="submission" date="2023-01" db="EMBL/GenBank/DDBJ databases">
        <title>Analysis of 21 Apiospora genomes using comparative genomics revels a genus with tremendous synthesis potential of carbohydrate active enzymes and secondary metabolites.</title>
        <authorList>
            <person name="Sorensen T."/>
        </authorList>
    </citation>
    <scope>NUCLEOTIDE SEQUENCE [LARGE SCALE GENOMIC DNA]</scope>
    <source>
        <strain evidence="3 4">CBS 135458</strain>
    </source>
</reference>
<protein>
    <recommendedName>
        <fullName evidence="2">Alpha/beta hydrolase fold-3 domain-containing protein</fullName>
    </recommendedName>
</protein>
<sequence length="384" mass="42397">MEMDDLGWETLKSLSGHVSPAGSGTSSSLQSGCNTSFTTPLSGSDAGEQEECTIRVMLEGRSASSSSLRGAATTWARPKAMLDSRYSVEQHVYKEVDGLEILADVYVPAKTPPRPMCIALMIHGGGHLTLSRRAVRPRQTKLLLANGILPVSLDYRLCPQVNVLDGPMRDVRDACIWAQKVLPDIMEPKGIAIDRSRYVVVGWSTGGTLAMTTSWTAQQAGLCAPTAILAFYCPVEYDPKGYHLSYLPPKTPYWGDTKSSPERTGMWRESTRFPQSCCIIKVANYYRLSSTQTTQHVVKNENDTTNSGWVQPGDPRSELVLALIKENRGMSLLFNDHPLDGSDNELPYPRRAGRRVQPPGPAPPRQLPHAHLRGVWRPRRDRAV</sequence>
<dbReference type="Proteomes" id="UP001480595">
    <property type="component" value="Unassembled WGS sequence"/>
</dbReference>
<evidence type="ECO:0000259" key="2">
    <source>
        <dbReference type="Pfam" id="PF07859"/>
    </source>
</evidence>
<dbReference type="EMBL" id="JAQQWL010000010">
    <property type="protein sequence ID" value="KAK8054757.1"/>
    <property type="molecule type" value="Genomic_DNA"/>
</dbReference>
<dbReference type="Pfam" id="PF07859">
    <property type="entry name" value="Abhydrolase_3"/>
    <property type="match status" value="1"/>
</dbReference>
<organism evidence="3 4">
    <name type="scientific">Apiospora phragmitis</name>
    <dbReference type="NCBI Taxonomy" id="2905665"/>
    <lineage>
        <taxon>Eukaryota</taxon>
        <taxon>Fungi</taxon>
        <taxon>Dikarya</taxon>
        <taxon>Ascomycota</taxon>
        <taxon>Pezizomycotina</taxon>
        <taxon>Sordariomycetes</taxon>
        <taxon>Xylariomycetidae</taxon>
        <taxon>Amphisphaeriales</taxon>
        <taxon>Apiosporaceae</taxon>
        <taxon>Apiospora</taxon>
    </lineage>
</organism>
<dbReference type="InterPro" id="IPR029058">
    <property type="entry name" value="AB_hydrolase_fold"/>
</dbReference>
<evidence type="ECO:0000313" key="3">
    <source>
        <dbReference type="EMBL" id="KAK8054757.1"/>
    </source>
</evidence>
<keyword evidence="4" id="KW-1185">Reference proteome</keyword>
<dbReference type="Gene3D" id="3.40.50.1820">
    <property type="entry name" value="alpha/beta hydrolase"/>
    <property type="match status" value="1"/>
</dbReference>
<gene>
    <name evidence="3" type="ORF">PG994_009824</name>
</gene>
<proteinExistence type="predicted"/>
<accession>A0ABR1U7R5</accession>
<name>A0ABR1U7R5_9PEZI</name>
<evidence type="ECO:0000313" key="4">
    <source>
        <dbReference type="Proteomes" id="UP001480595"/>
    </source>
</evidence>
<feature type="compositionally biased region" description="Polar residues" evidence="1">
    <location>
        <begin position="22"/>
        <end position="42"/>
    </location>
</feature>
<dbReference type="SUPFAM" id="SSF53474">
    <property type="entry name" value="alpha/beta-Hydrolases"/>
    <property type="match status" value="1"/>
</dbReference>
<feature type="domain" description="Alpha/beta hydrolase fold-3" evidence="2">
    <location>
        <begin position="120"/>
        <end position="235"/>
    </location>
</feature>
<feature type="region of interest" description="Disordered" evidence="1">
    <location>
        <begin position="17"/>
        <end position="48"/>
    </location>
</feature>
<dbReference type="RefSeq" id="XP_066713403.1">
    <property type="nucleotide sequence ID" value="XM_066861233.1"/>
</dbReference>
<feature type="region of interest" description="Disordered" evidence="1">
    <location>
        <begin position="334"/>
        <end position="370"/>
    </location>
</feature>
<dbReference type="InterPro" id="IPR013094">
    <property type="entry name" value="AB_hydrolase_3"/>
</dbReference>